<feature type="region of interest" description="Disordered" evidence="1">
    <location>
        <begin position="536"/>
        <end position="703"/>
    </location>
</feature>
<gene>
    <name evidence="2" type="ORF">MKZ38_004048</name>
</gene>
<feature type="compositionally biased region" description="Basic and acidic residues" evidence="1">
    <location>
        <begin position="686"/>
        <end position="703"/>
    </location>
</feature>
<name>A0AAD5RLZ9_9PEZI</name>
<sequence length="878" mass="96254">MVLPSAYPINREDGQEWIGARQPAYTVSRPAGTPNFPANRDQRWEYAHSGEPYPVMPRLSTSNLIPAPDFHTRGPHGFQPFHENIYSGGTKREPANPPSRFSIVHGFPQQNFPVPGRDHQPRAIQHPDAQTRGYLPQPHFQRLPPVGFQPEPSPATRCSTYNLAPFQRHHFSQNTPPIATPVPVVPAVRPAQHNPILIPPGPILPSIRSPQNIPRIMAPAPVVPEVQLPDTTGEERNSQRVKSMFFGGDEGVGFGPREYRSITPLPSFRRDREDRDVPTGSGDASRRMHKLVPRPSRSAGYGTNYEHKVGNEEQSGEPRGLGTTQARDNASGQAAETRRAPIVEREHQRRGQGRRQDKRVADRVAEPSTELKSQRGSRRQLQRETGQASQPARPGSAIHPAAETSAGTSAERAFGSQQQADQRPTILRRPTSKHHQAWFSKGIQLPRGMAGQPGRPTNERVNRPSAQRNNSSTATFLAHVTESGSGARDVSPKVKGEDSDLPIPHIFAESGPAENETLAGFRQRLILGGYMEPQAAERQLLEDGPKSRAPNTGAGDRRGRGSDTTGTRDATAARAETLGQQDGDNDDDHELRRNAGDGRNESAYISKRSEEDTMRSTRIKEEPGDQNTSGPRAQPQRGGQEARSHGATPPLPAEGPEPPGELSSGGHRERRKTPIKQEEPGSAAESRFRPREDPAAAAHDLERRRIDNIKLQVRSIPELEKNEQDLIIKARVEAMLRHVGRANASASAPSSSSSPARTSAGASRLASARSRAGTTAHASGSAPATSATSAASRSTKKKRPNSSKDRNKSKRSRANKRKAAELDQTVKDAEEAEGRALRVLKRARKAKVYAQQAQREMDEMEGIGEEEDEDEDEEEEEK</sequence>
<accession>A0AAD5RLZ9</accession>
<feature type="compositionally biased region" description="Low complexity" evidence="1">
    <location>
        <begin position="742"/>
        <end position="793"/>
    </location>
</feature>
<feature type="compositionally biased region" description="Pro residues" evidence="1">
    <location>
        <begin position="649"/>
        <end position="659"/>
    </location>
</feature>
<feature type="compositionally biased region" description="Low complexity" evidence="1">
    <location>
        <begin position="562"/>
        <end position="575"/>
    </location>
</feature>
<evidence type="ECO:0000313" key="2">
    <source>
        <dbReference type="EMBL" id="KAJ2898280.1"/>
    </source>
</evidence>
<feature type="compositionally biased region" description="Polar residues" evidence="1">
    <location>
        <begin position="464"/>
        <end position="475"/>
    </location>
</feature>
<feature type="compositionally biased region" description="Basic and acidic residues" evidence="1">
    <location>
        <begin position="818"/>
        <end position="836"/>
    </location>
</feature>
<feature type="compositionally biased region" description="Basic and acidic residues" evidence="1">
    <location>
        <begin position="268"/>
        <end position="277"/>
    </location>
</feature>
<feature type="compositionally biased region" description="Polar residues" evidence="1">
    <location>
        <begin position="322"/>
        <end position="334"/>
    </location>
</feature>
<dbReference type="Proteomes" id="UP001201980">
    <property type="component" value="Unassembled WGS sequence"/>
</dbReference>
<dbReference type="EMBL" id="JAKWBI020000238">
    <property type="protein sequence ID" value="KAJ2898280.1"/>
    <property type="molecule type" value="Genomic_DNA"/>
</dbReference>
<proteinExistence type="predicted"/>
<feature type="compositionally biased region" description="Basic residues" evidence="1">
    <location>
        <begin position="838"/>
        <end position="847"/>
    </location>
</feature>
<feature type="compositionally biased region" description="Acidic residues" evidence="1">
    <location>
        <begin position="858"/>
        <end position="878"/>
    </location>
</feature>
<feature type="compositionally biased region" description="Basic and acidic residues" evidence="1">
    <location>
        <begin position="607"/>
        <end position="623"/>
    </location>
</feature>
<feature type="compositionally biased region" description="Basic and acidic residues" evidence="1">
    <location>
        <begin position="589"/>
        <end position="600"/>
    </location>
</feature>
<evidence type="ECO:0000313" key="3">
    <source>
        <dbReference type="Proteomes" id="UP001201980"/>
    </source>
</evidence>
<keyword evidence="3" id="KW-1185">Reference proteome</keyword>
<dbReference type="AlphaFoldDB" id="A0AAD5RLZ9"/>
<feature type="region of interest" description="Disordered" evidence="1">
    <location>
        <begin position="742"/>
        <end position="878"/>
    </location>
</feature>
<feature type="region of interest" description="Disordered" evidence="1">
    <location>
        <begin position="248"/>
        <end position="516"/>
    </location>
</feature>
<protein>
    <submittedName>
        <fullName evidence="2">Uncharacterized protein</fullName>
    </submittedName>
</protein>
<reference evidence="2" key="1">
    <citation type="submission" date="2022-07" db="EMBL/GenBank/DDBJ databases">
        <title>Draft genome sequence of Zalerion maritima ATCC 34329, a (micro)plastics degrading marine fungus.</title>
        <authorList>
            <person name="Paco A."/>
            <person name="Goncalves M.F.M."/>
            <person name="Rocha-Santos T.A.P."/>
            <person name="Alves A."/>
        </authorList>
    </citation>
    <scope>NUCLEOTIDE SEQUENCE</scope>
    <source>
        <strain evidence="2">ATCC 34329</strain>
    </source>
</reference>
<comment type="caution">
    <text evidence="2">The sequence shown here is derived from an EMBL/GenBank/DDBJ whole genome shotgun (WGS) entry which is preliminary data.</text>
</comment>
<feature type="compositionally biased region" description="Basic residues" evidence="1">
    <location>
        <begin position="794"/>
        <end position="817"/>
    </location>
</feature>
<organism evidence="2 3">
    <name type="scientific">Zalerion maritima</name>
    <dbReference type="NCBI Taxonomy" id="339359"/>
    <lineage>
        <taxon>Eukaryota</taxon>
        <taxon>Fungi</taxon>
        <taxon>Dikarya</taxon>
        <taxon>Ascomycota</taxon>
        <taxon>Pezizomycotina</taxon>
        <taxon>Sordariomycetes</taxon>
        <taxon>Lulworthiomycetidae</taxon>
        <taxon>Lulworthiales</taxon>
        <taxon>Lulworthiaceae</taxon>
        <taxon>Zalerion</taxon>
    </lineage>
</organism>
<evidence type="ECO:0000256" key="1">
    <source>
        <dbReference type="SAM" id="MobiDB-lite"/>
    </source>
</evidence>
<feature type="compositionally biased region" description="Basic and acidic residues" evidence="1">
    <location>
        <begin position="336"/>
        <end position="365"/>
    </location>
</feature>